<dbReference type="Proteomes" id="UP000033540">
    <property type="component" value="Unassembled WGS sequence"/>
</dbReference>
<proteinExistence type="predicted"/>
<reference evidence="2 3" key="1">
    <citation type="submission" date="2015-02" db="EMBL/GenBank/DDBJ databases">
        <title>Draft genome sequence of Aspergillus parasiticus SU-1.</title>
        <authorList>
            <person name="Yu J."/>
            <person name="Fedorova N."/>
            <person name="Yin Y."/>
            <person name="Losada L."/>
            <person name="Zafar N."/>
            <person name="Taujale R."/>
            <person name="Ehrlich K.C."/>
            <person name="Bhatnagar D."/>
            <person name="Cleveland T.E."/>
            <person name="Bennett J.W."/>
            <person name="Nierman W.C."/>
        </authorList>
    </citation>
    <scope>NUCLEOTIDE SEQUENCE [LARGE SCALE GENOMIC DNA]</scope>
    <source>
        <strain evidence="3">ATCC 56775 / NRRL 5862 / SRRC 143 / SU-1</strain>
    </source>
</reference>
<dbReference type="EMBL" id="JZEE01000237">
    <property type="protein sequence ID" value="KJK66657.1"/>
    <property type="molecule type" value="Genomic_DNA"/>
</dbReference>
<dbReference type="STRING" id="1403190.A0A0F0IIU5"/>
<accession>A0A0F0IIU5</accession>
<dbReference type="OrthoDB" id="3235083at2759"/>
<evidence type="ECO:0000313" key="3">
    <source>
        <dbReference type="Proteomes" id="UP000033540"/>
    </source>
</evidence>
<protein>
    <submittedName>
        <fullName evidence="2">Uncharacterized protein</fullName>
    </submittedName>
</protein>
<sequence length="1136" mass="125008">MAYTRVDAELMTNYVAARNVPAGSHFVAALDQNDELMVFSLSDDPMPKFLLICQDNEGVQYEFNLNACCDIPETAIIQAFDFHQDADRTLYLALAYQHDDQDTSAHLMLSQPFQPSLLQEGEIIPKLKGEEKKLGTVKRIFMTPMPTVLQSSAEYPLILLTHENFDQLTSWGDDITEVIVEPNLTGWFTSNALSTPVNVARVLDIATATNFHGQGIFVLYETSSGESRVYGQFLKPDDQSSDGAIFRFQTEVQCPSDTQGLSTARDSRKNSALLLGSSSGLHYLDANQAVDKNATPELISREDEIQGCKSLNIVQDDNLLSIWFTSGIDQLGYIRATVTELADKALQRPVLLMTAGESTSFAPLILKPSSRRGDVAWQTLVSNDYYGNLTLLEQATDQGLWRAKPYYSNDETEIYPVESFSMTITAFDKDHSPLRDSSVHISAASAVTGLLNGRAVTLTGSGFWYKADSEGMLNLIIPTKGIASQSLIIDSIQNADGDTLVTERTLLDPNRKVMNRLEEKLKSFRSIEDLKDARTEDGELLFNPNDMPSDDDLQNGLQSFHLLCEAYNQLPADGSSPEIRPEGWFDWAAEAWNWVKDRFRDARDWFVDTAGKVWKFVCNIAGEAFEFVLDTIEKIGEVLTWIWNKLKVAFEWLIKFIGFLFNWGDILKTKNQISSLLTSGCDLVANKLGDAAGGVDQFFARLIENIDDLGVEQDVEVSPGTGSDRSESCTVRDAQLSTSVNWAPERMKNGGLKSSNAVKSENDPTDDAEKTWADIFEPALLGIMDAAIEVGDSIKDLWTSKGSISASSFMDVGKSLLKLAVETIRRLVVAIIQSLEKLVHEVKDIGNKPIKVPVFSALYKLIARHELTIFDAISLLVAIPTTIFTKLIIGQAPPIIDNLDAALLDKLLFDSVSVPPQVQLDFNTFTTSLTVTTTMVKTVTNLIKYFYTLATKGSGGALKTMTASRFILLFSVSLDMFSTLNSFPTDASLPGLEYRQWISYLSLIRGGANIFASFVSADAKGSGTARDKVLLVLDLATCLTIFGLYQAVGAAEIEAGSSWEDYNLESTITGIQGSVLNGVSGIGYFIAYMFQEEVPVSGVGLAILEAATGGLAALEGIKWKIDHDRQKRCLLIPAAY</sequence>
<evidence type="ECO:0000313" key="2">
    <source>
        <dbReference type="EMBL" id="KJK66657.1"/>
    </source>
</evidence>
<evidence type="ECO:0000256" key="1">
    <source>
        <dbReference type="SAM" id="MobiDB-lite"/>
    </source>
</evidence>
<comment type="caution">
    <text evidence="2">The sequence shown here is derived from an EMBL/GenBank/DDBJ whole genome shotgun (WGS) entry which is preliminary data.</text>
</comment>
<dbReference type="AlphaFoldDB" id="A0A0F0IIU5"/>
<organism evidence="2 3">
    <name type="scientific">Aspergillus parasiticus (strain ATCC 56775 / NRRL 5862 / SRRC 143 / SU-1)</name>
    <dbReference type="NCBI Taxonomy" id="1403190"/>
    <lineage>
        <taxon>Eukaryota</taxon>
        <taxon>Fungi</taxon>
        <taxon>Dikarya</taxon>
        <taxon>Ascomycota</taxon>
        <taxon>Pezizomycotina</taxon>
        <taxon>Eurotiomycetes</taxon>
        <taxon>Eurotiomycetidae</taxon>
        <taxon>Eurotiales</taxon>
        <taxon>Aspergillaceae</taxon>
        <taxon>Aspergillus</taxon>
        <taxon>Aspergillus subgen. Circumdati</taxon>
    </lineage>
</organism>
<name>A0A0F0IIU5_ASPPU</name>
<feature type="region of interest" description="Disordered" evidence="1">
    <location>
        <begin position="748"/>
        <end position="767"/>
    </location>
</feature>
<gene>
    <name evidence="2" type="ORF">P875_00127998</name>
</gene>